<evidence type="ECO:0000259" key="3">
    <source>
        <dbReference type="Pfam" id="PF12849"/>
    </source>
</evidence>
<dbReference type="Proteomes" id="UP001519289">
    <property type="component" value="Unassembled WGS sequence"/>
</dbReference>
<proteinExistence type="predicted"/>
<feature type="signal peptide" evidence="2">
    <location>
        <begin position="1"/>
        <end position="23"/>
    </location>
</feature>
<accession>A0ABS4JUH1</accession>
<feature type="compositionally biased region" description="Low complexity" evidence="1">
    <location>
        <begin position="25"/>
        <end position="62"/>
    </location>
</feature>
<evidence type="ECO:0000256" key="1">
    <source>
        <dbReference type="SAM" id="MobiDB-lite"/>
    </source>
</evidence>
<dbReference type="InterPro" id="IPR052738">
    <property type="entry name" value="ABC-Tungstate_binding"/>
</dbReference>
<organism evidence="4 5">
    <name type="scientific">Symbiobacterium terraclitae</name>
    <dbReference type="NCBI Taxonomy" id="557451"/>
    <lineage>
        <taxon>Bacteria</taxon>
        <taxon>Bacillati</taxon>
        <taxon>Bacillota</taxon>
        <taxon>Clostridia</taxon>
        <taxon>Eubacteriales</taxon>
        <taxon>Symbiobacteriaceae</taxon>
        <taxon>Symbiobacterium</taxon>
    </lineage>
</organism>
<reference evidence="4 5" key="1">
    <citation type="submission" date="2021-03" db="EMBL/GenBank/DDBJ databases">
        <title>Genomic Encyclopedia of Type Strains, Phase IV (KMG-IV): sequencing the most valuable type-strain genomes for metagenomic binning, comparative biology and taxonomic classification.</title>
        <authorList>
            <person name="Goeker M."/>
        </authorList>
    </citation>
    <scope>NUCLEOTIDE SEQUENCE [LARGE SCALE GENOMIC DNA]</scope>
    <source>
        <strain evidence="4 5">DSM 27138</strain>
    </source>
</reference>
<name>A0ABS4JUH1_9FIRM</name>
<dbReference type="PANTHER" id="PTHR37945:SF1">
    <property type="entry name" value="EXTRACELLULAR TUNGSTATE BINDING PROTEIN"/>
    <property type="match status" value="1"/>
</dbReference>
<evidence type="ECO:0000313" key="5">
    <source>
        <dbReference type="Proteomes" id="UP001519289"/>
    </source>
</evidence>
<protein>
    <submittedName>
        <fullName evidence="4">Tungstate transport system substrate-binding protein</fullName>
    </submittedName>
</protein>
<sequence>MKRFHRIVVLAAIMALVAGCGGAGQQRTGGQEQNAQPPAQQQQQTEQTQQTPEPAAPEQPAAPENPEIILATTTSTQDTGLLDVLIPIFEEQTGYIVKTIAVGTGQALKMGENGEADVLLVHAPDSEKPLVESGVAINRRLVMHNDFIIIGPADDPAGVKETTTAAEALKNIADAGAIFVSRGDDSGTHKKELSLWKEAGIDPKGSDWYQETGQGMGATINVANEKLGYTLTDRGTYLAQKKNIDLVIVSEGDAPLLNIYHVMQVNPDKFPMVNGEGARAFADFLLTEETQEIIKNFGVDKYGEPLFFPDGGKVEEDLTGGK</sequence>
<keyword evidence="5" id="KW-1185">Reference proteome</keyword>
<comment type="caution">
    <text evidence="4">The sequence shown here is derived from an EMBL/GenBank/DDBJ whole genome shotgun (WGS) entry which is preliminary data.</text>
</comment>
<dbReference type="EMBL" id="JAGGLG010000023">
    <property type="protein sequence ID" value="MBP2019165.1"/>
    <property type="molecule type" value="Genomic_DNA"/>
</dbReference>
<dbReference type="PROSITE" id="PS51257">
    <property type="entry name" value="PROKAR_LIPOPROTEIN"/>
    <property type="match status" value="1"/>
</dbReference>
<evidence type="ECO:0000313" key="4">
    <source>
        <dbReference type="EMBL" id="MBP2019165.1"/>
    </source>
</evidence>
<evidence type="ECO:0000256" key="2">
    <source>
        <dbReference type="SAM" id="SignalP"/>
    </source>
</evidence>
<dbReference type="Pfam" id="PF12849">
    <property type="entry name" value="PBP_like_2"/>
    <property type="match status" value="1"/>
</dbReference>
<dbReference type="SUPFAM" id="SSF53850">
    <property type="entry name" value="Periplasmic binding protein-like II"/>
    <property type="match status" value="1"/>
</dbReference>
<dbReference type="InterPro" id="IPR024370">
    <property type="entry name" value="PBP_domain"/>
</dbReference>
<feature type="domain" description="PBP" evidence="3">
    <location>
        <begin position="61"/>
        <end position="289"/>
    </location>
</feature>
<feature type="region of interest" description="Disordered" evidence="1">
    <location>
        <begin position="22"/>
        <end position="62"/>
    </location>
</feature>
<feature type="chain" id="PRO_5047329906" evidence="2">
    <location>
        <begin position="24"/>
        <end position="322"/>
    </location>
</feature>
<dbReference type="Gene3D" id="3.40.190.10">
    <property type="entry name" value="Periplasmic binding protein-like II"/>
    <property type="match status" value="2"/>
</dbReference>
<gene>
    <name evidence="4" type="ORF">J2Z79_002582</name>
</gene>
<dbReference type="PANTHER" id="PTHR37945">
    <property type="entry name" value="EXTRACELLULAR TUNGSTATE BINDING PROTEIN"/>
    <property type="match status" value="1"/>
</dbReference>
<dbReference type="RefSeq" id="WP_209467284.1">
    <property type="nucleotide sequence ID" value="NZ_JAGGLG010000023.1"/>
</dbReference>
<keyword evidence="2" id="KW-0732">Signal</keyword>